<evidence type="ECO:0000313" key="4">
    <source>
        <dbReference type="Proteomes" id="UP000789390"/>
    </source>
</evidence>
<dbReference type="GO" id="GO:0008237">
    <property type="term" value="F:metallopeptidase activity"/>
    <property type="evidence" value="ECO:0007669"/>
    <property type="project" value="InterPro"/>
</dbReference>
<evidence type="ECO:0000259" key="2">
    <source>
        <dbReference type="PROSITE" id="PS50249"/>
    </source>
</evidence>
<dbReference type="SUPFAM" id="SSF102712">
    <property type="entry name" value="JAB1/MPN domain"/>
    <property type="match status" value="1"/>
</dbReference>
<feature type="region of interest" description="Disordered" evidence="1">
    <location>
        <begin position="494"/>
        <end position="513"/>
    </location>
</feature>
<sequence length="513" mass="57420">MIEASEDSSISDQADPQEQQQKITISVDTNEQSIHNMSETPLNATLDHEMEGEDNLDGNEDEELNEKKSKTAGGFTGRGVTLQMLLEDNILQPKEGAMSLEYMGQKFNGDLLADGKIFSAEVQEVFSSPSAWALRCKKIVNPEQKYGCGWSSVRYCGRPLDVYKNQWMRKRRLEQVSDNSTPDDCNLSTNEHVMLESEPAIQMSIKSTVGDRQILKHEMLGNRTSIEDPNSLVETISFANIGKLQPFLISLNTTALVVMDVHCSLTRSEVVGYLAGQWDINTNTLTIKQAFPCLNRLADDKRGQATEIKIAQSIESAGLCLVGWYHSHPLSPPTPTVQDIDSQLEYQLKLKGSGDQGYRPCIAMISSPFQHSTDPSQTTSTSHLTCYWVSPPTESRPLELGRPMAMQYNVVYDTTVKDDVVPKLEACLQFYRDAPDRTNFDENWSEELTILDKLKASLKSSLQTEDDIVIIDLIDTLSNTIKVKTKLDLTDVKTPEEPIEPEPQNNLKEIPCM</sequence>
<protein>
    <recommendedName>
        <fullName evidence="2">MPN domain-containing protein</fullName>
    </recommendedName>
</protein>
<organism evidence="3 4">
    <name type="scientific">Daphnia galeata</name>
    <dbReference type="NCBI Taxonomy" id="27404"/>
    <lineage>
        <taxon>Eukaryota</taxon>
        <taxon>Metazoa</taxon>
        <taxon>Ecdysozoa</taxon>
        <taxon>Arthropoda</taxon>
        <taxon>Crustacea</taxon>
        <taxon>Branchiopoda</taxon>
        <taxon>Diplostraca</taxon>
        <taxon>Cladocera</taxon>
        <taxon>Anomopoda</taxon>
        <taxon>Daphniidae</taxon>
        <taxon>Daphnia</taxon>
    </lineage>
</organism>
<dbReference type="Pfam" id="PF18755">
    <property type="entry name" value="RAMA"/>
    <property type="match status" value="1"/>
</dbReference>
<comment type="caution">
    <text evidence="3">The sequence shown here is derived from an EMBL/GenBank/DDBJ whole genome shotgun (WGS) entry which is preliminary data.</text>
</comment>
<dbReference type="Pfam" id="PF01398">
    <property type="entry name" value="JAB"/>
    <property type="match status" value="1"/>
</dbReference>
<dbReference type="InterPro" id="IPR037518">
    <property type="entry name" value="MPN"/>
</dbReference>
<dbReference type="Proteomes" id="UP000789390">
    <property type="component" value="Unassembled WGS sequence"/>
</dbReference>
<feature type="domain" description="MPN" evidence="2">
    <location>
        <begin position="249"/>
        <end position="387"/>
    </location>
</feature>
<dbReference type="AlphaFoldDB" id="A0A8J2RYR2"/>
<name>A0A8J2RYR2_9CRUS</name>
<evidence type="ECO:0000313" key="3">
    <source>
        <dbReference type="EMBL" id="CAH0107839.1"/>
    </source>
</evidence>
<dbReference type="InterPro" id="IPR050242">
    <property type="entry name" value="JAMM_MPN+_peptidase_M67A"/>
</dbReference>
<accession>A0A8J2RYR2</accession>
<feature type="region of interest" description="Disordered" evidence="1">
    <location>
        <begin position="1"/>
        <end position="75"/>
    </location>
</feature>
<dbReference type="OrthoDB" id="167806at2759"/>
<dbReference type="CDD" id="cd08067">
    <property type="entry name" value="MPN_2A_DUB"/>
    <property type="match status" value="1"/>
</dbReference>
<dbReference type="InterPro" id="IPR040843">
    <property type="entry name" value="RAMA"/>
</dbReference>
<gene>
    <name evidence="3" type="ORF">DGAL_LOCUS11173</name>
</gene>
<reference evidence="3" key="1">
    <citation type="submission" date="2021-11" db="EMBL/GenBank/DDBJ databases">
        <authorList>
            <person name="Schell T."/>
        </authorList>
    </citation>
    <scope>NUCLEOTIDE SEQUENCE</scope>
    <source>
        <strain evidence="3">M5</strain>
    </source>
</reference>
<dbReference type="PANTHER" id="PTHR10410">
    <property type="entry name" value="EUKARYOTIC TRANSLATION INITIATION FACTOR 3 -RELATED"/>
    <property type="match status" value="1"/>
</dbReference>
<evidence type="ECO:0000256" key="1">
    <source>
        <dbReference type="SAM" id="MobiDB-lite"/>
    </source>
</evidence>
<keyword evidence="4" id="KW-1185">Reference proteome</keyword>
<feature type="compositionally biased region" description="Acidic residues" evidence="1">
    <location>
        <begin position="50"/>
        <end position="64"/>
    </location>
</feature>
<dbReference type="EMBL" id="CAKKLH010000279">
    <property type="protein sequence ID" value="CAH0107839.1"/>
    <property type="molecule type" value="Genomic_DNA"/>
</dbReference>
<dbReference type="Gene3D" id="3.40.140.10">
    <property type="entry name" value="Cytidine Deaminase, domain 2"/>
    <property type="match status" value="1"/>
</dbReference>
<proteinExistence type="predicted"/>
<feature type="compositionally biased region" description="Polar residues" evidence="1">
    <location>
        <begin position="7"/>
        <end position="43"/>
    </location>
</feature>
<dbReference type="InterPro" id="IPR000555">
    <property type="entry name" value="JAMM/MPN+_dom"/>
</dbReference>
<dbReference type="PROSITE" id="PS50249">
    <property type="entry name" value="MPN"/>
    <property type="match status" value="1"/>
</dbReference>